<dbReference type="PANTHER" id="PTHR11063:SF8">
    <property type="entry name" value="DELTA-1-PYRROLINE-5-CARBOXYLATE SYNTHASE"/>
    <property type="match status" value="1"/>
</dbReference>
<dbReference type="GO" id="GO:0055129">
    <property type="term" value="P:L-proline biosynthetic process"/>
    <property type="evidence" value="ECO:0007669"/>
    <property type="project" value="UniProtKB-UniPathway"/>
</dbReference>
<dbReference type="Gene3D" id="3.40.605.10">
    <property type="entry name" value="Aldehyde Dehydrogenase, Chain A, domain 1"/>
    <property type="match status" value="1"/>
</dbReference>
<dbReference type="PIRSF" id="PIRSF000151">
    <property type="entry name" value="GPR"/>
    <property type="match status" value="1"/>
</dbReference>
<gene>
    <name evidence="9" type="ORF">MNBD_NITROSPINAE05-869</name>
</gene>
<dbReference type="NCBIfam" id="TIGR00407">
    <property type="entry name" value="proA"/>
    <property type="match status" value="1"/>
</dbReference>
<dbReference type="FunFam" id="3.40.309.10:FF:000006">
    <property type="entry name" value="Gamma-glutamyl phosphate reductase"/>
    <property type="match status" value="1"/>
</dbReference>
<dbReference type="UniPathway" id="UPA00098">
    <property type="reaction ID" value="UER00360"/>
</dbReference>
<protein>
    <recommendedName>
        <fullName evidence="2">glutamate-5-semialdehyde dehydrogenase</fullName>
        <ecNumber evidence="2">1.2.1.41</ecNumber>
    </recommendedName>
</protein>
<evidence type="ECO:0000313" key="9">
    <source>
        <dbReference type="EMBL" id="VAX31102.1"/>
    </source>
</evidence>
<dbReference type="PROSITE" id="PS01223">
    <property type="entry name" value="PROA"/>
    <property type="match status" value="1"/>
</dbReference>
<dbReference type="HAMAP" id="MF_00412">
    <property type="entry name" value="ProA"/>
    <property type="match status" value="1"/>
</dbReference>
<dbReference type="EMBL" id="UOGG01000142">
    <property type="protein sequence ID" value="VAX31102.1"/>
    <property type="molecule type" value="Genomic_DNA"/>
</dbReference>
<feature type="domain" description="Aldehyde dehydrogenase" evidence="8">
    <location>
        <begin position="3"/>
        <end position="304"/>
    </location>
</feature>
<dbReference type="InterPro" id="IPR020593">
    <property type="entry name" value="G-glutamylP_reductase_CS"/>
</dbReference>
<dbReference type="AlphaFoldDB" id="A0A3B1CRV9"/>
<evidence type="ECO:0000256" key="3">
    <source>
        <dbReference type="ARBA" id="ARBA00022605"/>
    </source>
</evidence>
<evidence type="ECO:0000256" key="5">
    <source>
        <dbReference type="ARBA" id="ARBA00022857"/>
    </source>
</evidence>
<dbReference type="NCBIfam" id="NF001221">
    <property type="entry name" value="PRK00197.1"/>
    <property type="match status" value="1"/>
</dbReference>
<dbReference type="InterPro" id="IPR016161">
    <property type="entry name" value="Ald_DH/histidinol_DH"/>
</dbReference>
<evidence type="ECO:0000259" key="8">
    <source>
        <dbReference type="Pfam" id="PF00171"/>
    </source>
</evidence>
<evidence type="ECO:0000256" key="4">
    <source>
        <dbReference type="ARBA" id="ARBA00022650"/>
    </source>
</evidence>
<keyword evidence="3" id="KW-0028">Amino-acid biosynthesis</keyword>
<comment type="catalytic activity">
    <reaction evidence="7">
        <text>L-glutamate 5-semialdehyde + phosphate + NADP(+) = L-glutamyl 5-phosphate + NADPH + H(+)</text>
        <dbReference type="Rhea" id="RHEA:19541"/>
        <dbReference type="ChEBI" id="CHEBI:15378"/>
        <dbReference type="ChEBI" id="CHEBI:43474"/>
        <dbReference type="ChEBI" id="CHEBI:57783"/>
        <dbReference type="ChEBI" id="CHEBI:58066"/>
        <dbReference type="ChEBI" id="CHEBI:58274"/>
        <dbReference type="ChEBI" id="CHEBI:58349"/>
        <dbReference type="EC" id="1.2.1.41"/>
    </reaction>
</comment>
<evidence type="ECO:0000256" key="6">
    <source>
        <dbReference type="ARBA" id="ARBA00023002"/>
    </source>
</evidence>
<sequence>MTVAEISAQAKAASLKLALLSTERKNSALEKMALALESNESAILSANEKDMEFARKENIPGPLIARLAVDSAKIKSMAKGIRSVARLEDPVGCEKSVTELDEGLILRHVTCPIGVIGAIFESRPDAVPQISALCLKSGNAVILKGGTEAQNTNKVIVALLAKAIGQVEGVPVTAIQMIETRAEVAEMLNQDKYIDLVVPRGSNAFVRYIQENTRIPVLGHSEGICHGYIDKGADVDMAVRVVLDSKLQYPAACNAMENLLVHQDSAQKIVPLLAEKLTEQKVELVGCAKTCQLASAIKPAQENEWDAEYNDLKLAIKIVADIGEAIAFINLHSSGHTDTILTKDPDRADMFLNEVDSSSVMWNVSTRFSDGFRYGLGAEMGISTNKTHARGPVGLEGLVIYKYKLIGNGQIAGDYSGDGAREFTHKSMDPGKNSSC</sequence>
<evidence type="ECO:0000256" key="7">
    <source>
        <dbReference type="ARBA" id="ARBA00049024"/>
    </source>
</evidence>
<dbReference type="Gene3D" id="3.40.309.10">
    <property type="entry name" value="Aldehyde Dehydrogenase, Chain A, domain 2"/>
    <property type="match status" value="1"/>
</dbReference>
<dbReference type="SUPFAM" id="SSF53720">
    <property type="entry name" value="ALDH-like"/>
    <property type="match status" value="1"/>
</dbReference>
<keyword evidence="4" id="KW-0641">Proline biosynthesis</keyword>
<dbReference type="GO" id="GO:0050661">
    <property type="term" value="F:NADP binding"/>
    <property type="evidence" value="ECO:0007669"/>
    <property type="project" value="InterPro"/>
</dbReference>
<dbReference type="CDD" id="cd07079">
    <property type="entry name" value="ALDH_F18-19_ProA-GPR"/>
    <property type="match status" value="1"/>
</dbReference>
<dbReference type="InterPro" id="IPR000965">
    <property type="entry name" value="GPR_dom"/>
</dbReference>
<dbReference type="InterPro" id="IPR015590">
    <property type="entry name" value="Aldehyde_DH_dom"/>
</dbReference>
<keyword evidence="5" id="KW-0521">NADP</keyword>
<dbReference type="EC" id="1.2.1.41" evidence="2"/>
<name>A0A3B1CRV9_9ZZZZ</name>
<dbReference type="PANTHER" id="PTHR11063">
    <property type="entry name" value="GLUTAMATE SEMIALDEHYDE DEHYDROGENASE"/>
    <property type="match status" value="1"/>
</dbReference>
<evidence type="ECO:0000256" key="1">
    <source>
        <dbReference type="ARBA" id="ARBA00004985"/>
    </source>
</evidence>
<keyword evidence="6 9" id="KW-0560">Oxidoreductase</keyword>
<accession>A0A3B1CRV9</accession>
<dbReference type="InterPro" id="IPR016163">
    <property type="entry name" value="Ald_DH_C"/>
</dbReference>
<evidence type="ECO:0000256" key="2">
    <source>
        <dbReference type="ARBA" id="ARBA00013002"/>
    </source>
</evidence>
<dbReference type="InterPro" id="IPR016162">
    <property type="entry name" value="Ald_DH_N"/>
</dbReference>
<dbReference type="Pfam" id="PF00171">
    <property type="entry name" value="Aldedh"/>
    <property type="match status" value="1"/>
</dbReference>
<organism evidence="9">
    <name type="scientific">hydrothermal vent metagenome</name>
    <dbReference type="NCBI Taxonomy" id="652676"/>
    <lineage>
        <taxon>unclassified sequences</taxon>
        <taxon>metagenomes</taxon>
        <taxon>ecological metagenomes</taxon>
    </lineage>
</organism>
<proteinExistence type="inferred from homology"/>
<comment type="pathway">
    <text evidence="1">Amino-acid biosynthesis; L-proline biosynthesis; L-glutamate 5-semialdehyde from L-glutamate: step 2/2.</text>
</comment>
<reference evidence="9" key="1">
    <citation type="submission" date="2018-06" db="EMBL/GenBank/DDBJ databases">
        <authorList>
            <person name="Zhirakovskaya E."/>
        </authorList>
    </citation>
    <scope>NUCLEOTIDE SEQUENCE</scope>
</reference>
<dbReference type="GO" id="GO:0004350">
    <property type="term" value="F:glutamate-5-semialdehyde dehydrogenase activity"/>
    <property type="evidence" value="ECO:0007669"/>
    <property type="project" value="UniProtKB-EC"/>
</dbReference>
<dbReference type="InterPro" id="IPR012134">
    <property type="entry name" value="Glu-5-SA_DH"/>
</dbReference>